<feature type="region of interest" description="Disordered" evidence="4">
    <location>
        <begin position="213"/>
        <end position="258"/>
    </location>
</feature>
<evidence type="ECO:0000256" key="1">
    <source>
        <dbReference type="ARBA" id="ARBA00022737"/>
    </source>
</evidence>
<keyword evidence="1" id="KW-0677">Repeat</keyword>
<keyword evidence="6" id="KW-1185">Reference proteome</keyword>
<comment type="caution">
    <text evidence="5">The sequence shown here is derived from an EMBL/GenBank/DDBJ whole genome shotgun (WGS) entry which is preliminary data.</text>
</comment>
<keyword evidence="2 3" id="KW-0802">TPR repeat</keyword>
<evidence type="ECO:0000313" key="6">
    <source>
        <dbReference type="Proteomes" id="UP000632828"/>
    </source>
</evidence>
<dbReference type="Proteomes" id="UP000632828">
    <property type="component" value="Unassembled WGS sequence"/>
</dbReference>
<dbReference type="InterPro" id="IPR019734">
    <property type="entry name" value="TPR_rpt"/>
</dbReference>
<evidence type="ECO:0000313" key="5">
    <source>
        <dbReference type="EMBL" id="MBD1399424.1"/>
    </source>
</evidence>
<dbReference type="AlphaFoldDB" id="A0A8J6QJU5"/>
<feature type="compositionally biased region" description="Basic and acidic residues" evidence="4">
    <location>
        <begin position="233"/>
        <end position="244"/>
    </location>
</feature>
<dbReference type="PANTHER" id="PTHR45586:SF1">
    <property type="entry name" value="LIPOPOLYSACCHARIDE ASSEMBLY PROTEIN B"/>
    <property type="match status" value="1"/>
</dbReference>
<dbReference type="InterPro" id="IPR011990">
    <property type="entry name" value="TPR-like_helical_dom_sf"/>
</dbReference>
<dbReference type="Gene3D" id="1.25.40.10">
    <property type="entry name" value="Tetratricopeptide repeat domain"/>
    <property type="match status" value="1"/>
</dbReference>
<evidence type="ECO:0000256" key="3">
    <source>
        <dbReference type="PROSITE-ProRule" id="PRU00339"/>
    </source>
</evidence>
<organism evidence="5 6">
    <name type="scientific">Pelovirga terrestris</name>
    <dbReference type="NCBI Taxonomy" id="2771352"/>
    <lineage>
        <taxon>Bacteria</taxon>
        <taxon>Pseudomonadati</taxon>
        <taxon>Thermodesulfobacteriota</taxon>
        <taxon>Desulfuromonadia</taxon>
        <taxon>Geobacterales</taxon>
        <taxon>Geobacteraceae</taxon>
        <taxon>Pelovirga</taxon>
    </lineage>
</organism>
<proteinExistence type="predicted"/>
<evidence type="ECO:0000256" key="4">
    <source>
        <dbReference type="SAM" id="MobiDB-lite"/>
    </source>
</evidence>
<accession>A0A8J6QJU5</accession>
<protein>
    <recommendedName>
        <fullName evidence="7">Tetratricopeptide repeat protein</fullName>
    </recommendedName>
</protein>
<dbReference type="Pfam" id="PF13181">
    <property type="entry name" value="TPR_8"/>
    <property type="match status" value="1"/>
</dbReference>
<evidence type="ECO:0008006" key="7">
    <source>
        <dbReference type="Google" id="ProtNLM"/>
    </source>
</evidence>
<gene>
    <name evidence="5" type="ORF">ICT70_01930</name>
</gene>
<dbReference type="EMBL" id="JACWUN010000002">
    <property type="protein sequence ID" value="MBD1399424.1"/>
    <property type="molecule type" value="Genomic_DNA"/>
</dbReference>
<dbReference type="RefSeq" id="WP_191153701.1">
    <property type="nucleotide sequence ID" value="NZ_JACWUN010000002.1"/>
</dbReference>
<dbReference type="PANTHER" id="PTHR45586">
    <property type="entry name" value="TPR REPEAT-CONTAINING PROTEIN PA4667"/>
    <property type="match status" value="1"/>
</dbReference>
<feature type="compositionally biased region" description="Low complexity" evidence="4">
    <location>
        <begin position="245"/>
        <end position="258"/>
    </location>
</feature>
<feature type="repeat" description="TPR" evidence="3">
    <location>
        <begin position="167"/>
        <end position="200"/>
    </location>
</feature>
<feature type="repeat" description="TPR" evidence="3">
    <location>
        <begin position="27"/>
        <end position="60"/>
    </location>
</feature>
<name>A0A8J6QJU5_9BACT</name>
<dbReference type="InterPro" id="IPR051012">
    <property type="entry name" value="CellSynth/LPSAsmb/PSIAsmb"/>
</dbReference>
<dbReference type="SUPFAM" id="SSF48452">
    <property type="entry name" value="TPR-like"/>
    <property type="match status" value="1"/>
</dbReference>
<evidence type="ECO:0000256" key="2">
    <source>
        <dbReference type="ARBA" id="ARBA00022803"/>
    </source>
</evidence>
<dbReference type="PROSITE" id="PS50005">
    <property type="entry name" value="TPR"/>
    <property type="match status" value="2"/>
</dbReference>
<reference evidence="5" key="1">
    <citation type="submission" date="2020-09" db="EMBL/GenBank/DDBJ databases">
        <title>Pelobacter alkaliphilus sp. nov., a novel anaerobic arsenate-reducing bacterium from terrestrial mud volcano.</title>
        <authorList>
            <person name="Khomyakova M.A."/>
            <person name="Merkel A.Y."/>
            <person name="Slobodkin A.I."/>
        </authorList>
    </citation>
    <scope>NUCLEOTIDE SEQUENCE</scope>
    <source>
        <strain evidence="5">M08fum</strain>
    </source>
</reference>
<sequence length="335" mass="36578">MTEHDQQSALLGKIAAYTELLVNDPRSTIFVSLAETYRKLGLFNDAREIVAKGLELHPDFGPAYVVLARIECQLGNINASCAAFEQALALDHDSLAALVGYARVKLLLHQADAARELLLHARSLSPADPVINKMLLGLAPQAEPEEVITSVAPVVDSQPARANNLTALASTTLADLYLVQGLTDKALGLYRQLLSRNPDNLELRRKIRELEGRTEVPSPSLTEEDEVPLPSTADERMEVERESVSEPPVTEPTAEPTAVFTESETITEAALDAPATCFSPAEQTMGEVLTDEETDEIVLNDADPLEETTGADDAAEIIDKLNNWLNNIRLRREHV</sequence>
<dbReference type="SMART" id="SM00028">
    <property type="entry name" value="TPR"/>
    <property type="match status" value="3"/>
</dbReference>